<accession>A0A511DMQ9</accession>
<reference evidence="1 2" key="1">
    <citation type="submission" date="2019-07" db="EMBL/GenBank/DDBJ databases">
        <title>Whole genome shotgun sequence of Pseudonocardia sulfidoxydans NBRC 16205.</title>
        <authorList>
            <person name="Hosoyama A."/>
            <person name="Uohara A."/>
            <person name="Ohji S."/>
            <person name="Ichikawa N."/>
        </authorList>
    </citation>
    <scope>NUCLEOTIDE SEQUENCE [LARGE SCALE GENOMIC DNA]</scope>
    <source>
        <strain evidence="1 2">NBRC 16205</strain>
    </source>
</reference>
<gene>
    <name evidence="1" type="ORF">PSU4_50590</name>
</gene>
<proteinExistence type="predicted"/>
<protein>
    <recommendedName>
        <fullName evidence="3">Peptide methionine sulfoxide reductase</fullName>
    </recommendedName>
</protein>
<name>A0A511DMQ9_9PSEU</name>
<evidence type="ECO:0000313" key="1">
    <source>
        <dbReference type="EMBL" id="GEL26105.1"/>
    </source>
</evidence>
<keyword evidence="2" id="KW-1185">Reference proteome</keyword>
<dbReference type="Proteomes" id="UP000321685">
    <property type="component" value="Unassembled WGS sequence"/>
</dbReference>
<dbReference type="AlphaFoldDB" id="A0A511DMQ9"/>
<organism evidence="1 2">
    <name type="scientific">Pseudonocardia sulfidoxydans NBRC 16205</name>
    <dbReference type="NCBI Taxonomy" id="1223511"/>
    <lineage>
        <taxon>Bacteria</taxon>
        <taxon>Bacillati</taxon>
        <taxon>Actinomycetota</taxon>
        <taxon>Actinomycetes</taxon>
        <taxon>Pseudonocardiales</taxon>
        <taxon>Pseudonocardiaceae</taxon>
        <taxon>Pseudonocardia</taxon>
    </lineage>
</organism>
<comment type="caution">
    <text evidence="1">The sequence shown here is derived from an EMBL/GenBank/DDBJ whole genome shotgun (WGS) entry which is preliminary data.</text>
</comment>
<evidence type="ECO:0000313" key="2">
    <source>
        <dbReference type="Proteomes" id="UP000321685"/>
    </source>
</evidence>
<sequence length="94" mass="10061">MDDTTGDELNRLVGAIPEGWSRAEIDGHGWAVTRTTRAGGKTIAVEAEQLGTDERFGANVWVTSEGAVLRPCEVPEEKVMRFLRAAAAAFSGAE</sequence>
<dbReference type="EMBL" id="BJVJ01000075">
    <property type="protein sequence ID" value="GEL26105.1"/>
    <property type="molecule type" value="Genomic_DNA"/>
</dbReference>
<evidence type="ECO:0008006" key="3">
    <source>
        <dbReference type="Google" id="ProtNLM"/>
    </source>
</evidence>